<name>A0ACB6Z7X8_THEGA</name>
<protein>
    <submittedName>
        <fullName evidence="1">Uncharacterized protein</fullName>
    </submittedName>
</protein>
<evidence type="ECO:0000313" key="1">
    <source>
        <dbReference type="EMBL" id="KAF9645398.1"/>
    </source>
</evidence>
<organism evidence="1 2">
    <name type="scientific">Thelephora ganbajun</name>
    <name type="common">Ganba fungus</name>
    <dbReference type="NCBI Taxonomy" id="370292"/>
    <lineage>
        <taxon>Eukaryota</taxon>
        <taxon>Fungi</taxon>
        <taxon>Dikarya</taxon>
        <taxon>Basidiomycota</taxon>
        <taxon>Agaricomycotina</taxon>
        <taxon>Agaricomycetes</taxon>
        <taxon>Thelephorales</taxon>
        <taxon>Thelephoraceae</taxon>
        <taxon>Thelephora</taxon>
    </lineage>
</organism>
<keyword evidence="2" id="KW-1185">Reference proteome</keyword>
<sequence length="110" mass="12925">MGKDQQPVAGSSKTDKNQKFRFSRAAKTFLKDYFHNTSKAPKKKERERILAHLKELGDTEVTDLRISNWFIYTRREEKKHSSLQLPISVPESNEKKWVDARHKSRKSLIP</sequence>
<dbReference type="Proteomes" id="UP000886501">
    <property type="component" value="Unassembled WGS sequence"/>
</dbReference>
<gene>
    <name evidence="1" type="ORF">BDM02DRAFT_3120295</name>
</gene>
<evidence type="ECO:0000313" key="2">
    <source>
        <dbReference type="Proteomes" id="UP000886501"/>
    </source>
</evidence>
<reference evidence="1" key="2">
    <citation type="journal article" date="2020" name="Nat. Commun.">
        <title>Large-scale genome sequencing of mycorrhizal fungi provides insights into the early evolution of symbiotic traits.</title>
        <authorList>
            <person name="Miyauchi S."/>
            <person name="Kiss E."/>
            <person name="Kuo A."/>
            <person name="Drula E."/>
            <person name="Kohler A."/>
            <person name="Sanchez-Garcia M."/>
            <person name="Morin E."/>
            <person name="Andreopoulos B."/>
            <person name="Barry K.W."/>
            <person name="Bonito G."/>
            <person name="Buee M."/>
            <person name="Carver A."/>
            <person name="Chen C."/>
            <person name="Cichocki N."/>
            <person name="Clum A."/>
            <person name="Culley D."/>
            <person name="Crous P.W."/>
            <person name="Fauchery L."/>
            <person name="Girlanda M."/>
            <person name="Hayes R.D."/>
            <person name="Keri Z."/>
            <person name="LaButti K."/>
            <person name="Lipzen A."/>
            <person name="Lombard V."/>
            <person name="Magnuson J."/>
            <person name="Maillard F."/>
            <person name="Murat C."/>
            <person name="Nolan M."/>
            <person name="Ohm R.A."/>
            <person name="Pangilinan J."/>
            <person name="Pereira M.F."/>
            <person name="Perotto S."/>
            <person name="Peter M."/>
            <person name="Pfister S."/>
            <person name="Riley R."/>
            <person name="Sitrit Y."/>
            <person name="Stielow J.B."/>
            <person name="Szollosi G."/>
            <person name="Zifcakova L."/>
            <person name="Stursova M."/>
            <person name="Spatafora J.W."/>
            <person name="Tedersoo L."/>
            <person name="Vaario L.M."/>
            <person name="Yamada A."/>
            <person name="Yan M."/>
            <person name="Wang P."/>
            <person name="Xu J."/>
            <person name="Bruns T."/>
            <person name="Baldrian P."/>
            <person name="Vilgalys R."/>
            <person name="Dunand C."/>
            <person name="Henrissat B."/>
            <person name="Grigoriev I.V."/>
            <person name="Hibbett D."/>
            <person name="Nagy L.G."/>
            <person name="Martin F.M."/>
        </authorList>
    </citation>
    <scope>NUCLEOTIDE SEQUENCE</scope>
    <source>
        <strain evidence="1">P2</strain>
    </source>
</reference>
<reference evidence="1" key="1">
    <citation type="submission" date="2019-10" db="EMBL/GenBank/DDBJ databases">
        <authorList>
            <consortium name="DOE Joint Genome Institute"/>
            <person name="Kuo A."/>
            <person name="Miyauchi S."/>
            <person name="Kiss E."/>
            <person name="Drula E."/>
            <person name="Kohler A."/>
            <person name="Sanchez-Garcia M."/>
            <person name="Andreopoulos B."/>
            <person name="Barry K.W."/>
            <person name="Bonito G."/>
            <person name="Buee M."/>
            <person name="Carver A."/>
            <person name="Chen C."/>
            <person name="Cichocki N."/>
            <person name="Clum A."/>
            <person name="Culley D."/>
            <person name="Crous P.W."/>
            <person name="Fauchery L."/>
            <person name="Girlanda M."/>
            <person name="Hayes R."/>
            <person name="Keri Z."/>
            <person name="Labutti K."/>
            <person name="Lipzen A."/>
            <person name="Lombard V."/>
            <person name="Magnuson J."/>
            <person name="Maillard F."/>
            <person name="Morin E."/>
            <person name="Murat C."/>
            <person name="Nolan M."/>
            <person name="Ohm R."/>
            <person name="Pangilinan J."/>
            <person name="Pereira M."/>
            <person name="Perotto S."/>
            <person name="Peter M."/>
            <person name="Riley R."/>
            <person name="Sitrit Y."/>
            <person name="Stielow B."/>
            <person name="Szollosi G."/>
            <person name="Zifcakova L."/>
            <person name="Stursova M."/>
            <person name="Spatafora J.W."/>
            <person name="Tedersoo L."/>
            <person name="Vaario L.-M."/>
            <person name="Yamada A."/>
            <person name="Yan M."/>
            <person name="Wang P."/>
            <person name="Xu J."/>
            <person name="Bruns T."/>
            <person name="Baldrian P."/>
            <person name="Vilgalys R."/>
            <person name="Henrissat B."/>
            <person name="Grigoriev I.V."/>
            <person name="Hibbett D."/>
            <person name="Nagy L.G."/>
            <person name="Martin F.M."/>
        </authorList>
    </citation>
    <scope>NUCLEOTIDE SEQUENCE</scope>
    <source>
        <strain evidence="1">P2</strain>
    </source>
</reference>
<dbReference type="EMBL" id="MU118092">
    <property type="protein sequence ID" value="KAF9645398.1"/>
    <property type="molecule type" value="Genomic_DNA"/>
</dbReference>
<accession>A0ACB6Z7X8</accession>
<proteinExistence type="predicted"/>
<comment type="caution">
    <text evidence="1">The sequence shown here is derived from an EMBL/GenBank/DDBJ whole genome shotgun (WGS) entry which is preliminary data.</text>
</comment>